<dbReference type="InterPro" id="IPR027417">
    <property type="entry name" value="P-loop_NTPase"/>
</dbReference>
<sequence>MQETLGSIDDALHRIQSLLASSKSRTVIGISGKPGCGKSTFSHYLSENLPSELVAIVPMDGFHLSNKVLAELGRSEYKGAPDTFDVMSFAALLRRIRSENDSVIYYPVFDRAIEESIAAQGKVSASIKVVIVEGNYLLHDEGPWSEIASLLDESWYLDLPDEVRVERLIQRHIRYGKSPADADAWVQRTDEKNAELIGKSASRADFVLNLN</sequence>
<organism evidence="3">
    <name type="scientific">freshwater metagenome</name>
    <dbReference type="NCBI Taxonomy" id="449393"/>
    <lineage>
        <taxon>unclassified sequences</taxon>
        <taxon>metagenomes</taxon>
        <taxon>ecological metagenomes</taxon>
    </lineage>
</organism>
<dbReference type="EMBL" id="CAEZZR010000142">
    <property type="protein sequence ID" value="CAB4782456.1"/>
    <property type="molecule type" value="Genomic_DNA"/>
</dbReference>
<evidence type="ECO:0000313" key="4">
    <source>
        <dbReference type="EMBL" id="CAB4842275.1"/>
    </source>
</evidence>
<protein>
    <submittedName>
        <fullName evidence="3">Unannotated protein</fullName>
    </submittedName>
</protein>
<feature type="domain" description="Phosphoribulokinase/uridine kinase" evidence="1">
    <location>
        <begin position="27"/>
        <end position="208"/>
    </location>
</feature>
<dbReference type="GO" id="GO:0005524">
    <property type="term" value="F:ATP binding"/>
    <property type="evidence" value="ECO:0007669"/>
    <property type="project" value="InterPro"/>
</dbReference>
<evidence type="ECO:0000313" key="2">
    <source>
        <dbReference type="EMBL" id="CAB4782456.1"/>
    </source>
</evidence>
<accession>A0A6J7AKC2</accession>
<evidence type="ECO:0000259" key="1">
    <source>
        <dbReference type="Pfam" id="PF00485"/>
    </source>
</evidence>
<dbReference type="NCBIfam" id="NF006743">
    <property type="entry name" value="PRK09270.1-2"/>
    <property type="match status" value="1"/>
</dbReference>
<dbReference type="SUPFAM" id="SSF52540">
    <property type="entry name" value="P-loop containing nucleoside triphosphate hydrolases"/>
    <property type="match status" value="1"/>
</dbReference>
<dbReference type="Gene3D" id="3.40.50.300">
    <property type="entry name" value="P-loop containing nucleotide triphosphate hydrolases"/>
    <property type="match status" value="2"/>
</dbReference>
<evidence type="ECO:0000313" key="3">
    <source>
        <dbReference type="EMBL" id="CAB4832900.1"/>
    </source>
</evidence>
<name>A0A6J7AKC2_9ZZZZ</name>
<dbReference type="Pfam" id="PF00485">
    <property type="entry name" value="PRK"/>
    <property type="match status" value="1"/>
</dbReference>
<dbReference type="EMBL" id="CAFABI010000154">
    <property type="protein sequence ID" value="CAB4832900.1"/>
    <property type="molecule type" value="Genomic_DNA"/>
</dbReference>
<dbReference type="GO" id="GO:0016301">
    <property type="term" value="F:kinase activity"/>
    <property type="evidence" value="ECO:0007669"/>
    <property type="project" value="InterPro"/>
</dbReference>
<dbReference type="AlphaFoldDB" id="A0A6J7AKC2"/>
<dbReference type="InterPro" id="IPR006083">
    <property type="entry name" value="PRK/URK"/>
</dbReference>
<dbReference type="EMBL" id="CAFAZX010000026">
    <property type="protein sequence ID" value="CAB4842275.1"/>
    <property type="molecule type" value="Genomic_DNA"/>
</dbReference>
<gene>
    <name evidence="2" type="ORF">UFOPK2907_01260</name>
    <name evidence="3" type="ORF">UFOPK3197_01110</name>
    <name evidence="4" type="ORF">UFOPK3241_00626</name>
</gene>
<reference evidence="3" key="1">
    <citation type="submission" date="2020-05" db="EMBL/GenBank/DDBJ databases">
        <authorList>
            <person name="Chiriac C."/>
            <person name="Salcher M."/>
            <person name="Ghai R."/>
            <person name="Kavagutti S V."/>
        </authorList>
    </citation>
    <scope>NUCLEOTIDE SEQUENCE</scope>
</reference>
<dbReference type="PANTHER" id="PTHR10285">
    <property type="entry name" value="URIDINE KINASE"/>
    <property type="match status" value="1"/>
</dbReference>
<proteinExistence type="predicted"/>